<keyword evidence="3 5" id="KW-0964">Secreted</keyword>
<feature type="compositionally biased region" description="Acidic residues" evidence="6">
    <location>
        <begin position="65"/>
        <end position="86"/>
    </location>
</feature>
<dbReference type="InterPro" id="IPR031825">
    <property type="entry name" value="RXLR"/>
</dbReference>
<name>A0A8T1X0U6_9STRA</name>
<feature type="chain" id="PRO_5035960534" description="RxLR effector protein" evidence="5">
    <location>
        <begin position="25"/>
        <end position="175"/>
    </location>
</feature>
<protein>
    <recommendedName>
        <fullName evidence="5">RxLR effector protein</fullName>
    </recommendedName>
</protein>
<evidence type="ECO:0000256" key="6">
    <source>
        <dbReference type="SAM" id="MobiDB-lite"/>
    </source>
</evidence>
<dbReference type="Pfam" id="PF16810">
    <property type="entry name" value="RXLR"/>
    <property type="match status" value="1"/>
</dbReference>
<keyword evidence="4 5" id="KW-0732">Signal</keyword>
<dbReference type="OrthoDB" id="94045at2759"/>
<keyword evidence="8" id="KW-1185">Reference proteome</keyword>
<evidence type="ECO:0000313" key="8">
    <source>
        <dbReference type="Proteomes" id="UP000693981"/>
    </source>
</evidence>
<evidence type="ECO:0000256" key="1">
    <source>
        <dbReference type="ARBA" id="ARBA00004613"/>
    </source>
</evidence>
<feature type="signal peptide" evidence="5">
    <location>
        <begin position="1"/>
        <end position="24"/>
    </location>
</feature>
<dbReference type="PROSITE" id="PS51257">
    <property type="entry name" value="PROKAR_LIPOPROTEIN"/>
    <property type="match status" value="1"/>
</dbReference>
<evidence type="ECO:0000256" key="3">
    <source>
        <dbReference type="ARBA" id="ARBA00022525"/>
    </source>
</evidence>
<dbReference type="EMBL" id="JAGDFL010000114">
    <property type="protein sequence ID" value="KAG7397380.1"/>
    <property type="molecule type" value="Genomic_DNA"/>
</dbReference>
<organism evidence="7 8">
    <name type="scientific">Phytophthora boehmeriae</name>
    <dbReference type="NCBI Taxonomy" id="109152"/>
    <lineage>
        <taxon>Eukaryota</taxon>
        <taxon>Sar</taxon>
        <taxon>Stramenopiles</taxon>
        <taxon>Oomycota</taxon>
        <taxon>Peronosporomycetes</taxon>
        <taxon>Peronosporales</taxon>
        <taxon>Peronosporaceae</taxon>
        <taxon>Phytophthora</taxon>
    </lineage>
</organism>
<sequence length="175" mass="19382">MRVTNYLLIATAALLASCGAVSTAAESKQNTLSTMDTSDVVKTIDAALMENVGKRYLRISKTETELDDDDDDDEDDDDDDDEDAVDEERAAGKLKDVISKISKFKGYEKYPKILRQQMAQQPENTRLVGGLLRSGLTKPEITALIKTSKGVKEENRRSLLNLFNGIWLQTHKGGI</sequence>
<proteinExistence type="inferred from homology"/>
<reference evidence="7" key="1">
    <citation type="submission" date="2021-02" db="EMBL/GenBank/DDBJ databases">
        <authorList>
            <person name="Palmer J.M."/>
        </authorList>
    </citation>
    <scope>NUCLEOTIDE SEQUENCE</scope>
    <source>
        <strain evidence="7">SCRP23</strain>
    </source>
</reference>
<comment type="domain">
    <text evidence="5">The RxLR-dEER motif acts to carry the protein into the host cell cytoplasm through binding to cell surface phosphatidylinositol-3-phosphate.</text>
</comment>
<comment type="subcellular location">
    <subcellularLocation>
        <location evidence="1 5">Secreted</location>
    </subcellularLocation>
</comment>
<comment type="similarity">
    <text evidence="2 5">Belongs to the RxLR effector family.</text>
</comment>
<dbReference type="GO" id="GO:0005576">
    <property type="term" value="C:extracellular region"/>
    <property type="evidence" value="ECO:0007669"/>
    <property type="project" value="UniProtKB-SubCell"/>
</dbReference>
<evidence type="ECO:0000256" key="2">
    <source>
        <dbReference type="ARBA" id="ARBA00010400"/>
    </source>
</evidence>
<comment type="caution">
    <text evidence="7">The sequence shown here is derived from an EMBL/GenBank/DDBJ whole genome shotgun (WGS) entry which is preliminary data.</text>
</comment>
<evidence type="ECO:0000256" key="5">
    <source>
        <dbReference type="RuleBase" id="RU367124"/>
    </source>
</evidence>
<dbReference type="Proteomes" id="UP000693981">
    <property type="component" value="Unassembled WGS sequence"/>
</dbReference>
<accession>A0A8T1X0U6</accession>
<evidence type="ECO:0000256" key="4">
    <source>
        <dbReference type="ARBA" id="ARBA00022729"/>
    </source>
</evidence>
<comment type="function">
    <text evidence="5">Effector that suppresses plant defense responses during pathogen infection.</text>
</comment>
<evidence type="ECO:0000313" key="7">
    <source>
        <dbReference type="EMBL" id="KAG7397380.1"/>
    </source>
</evidence>
<dbReference type="AlphaFoldDB" id="A0A8T1X0U6"/>
<gene>
    <name evidence="7" type="ORF">PHYBOEH_000788</name>
</gene>
<feature type="region of interest" description="Disordered" evidence="6">
    <location>
        <begin position="63"/>
        <end position="89"/>
    </location>
</feature>